<proteinExistence type="predicted"/>
<evidence type="ECO:0000256" key="1">
    <source>
        <dbReference type="SAM" id="MobiDB-lite"/>
    </source>
</evidence>
<keyword evidence="2" id="KW-1133">Transmembrane helix</keyword>
<keyword evidence="2" id="KW-0472">Membrane</keyword>
<organism evidence="3 4">
    <name type="scientific">Streptomyces olindensis</name>
    <dbReference type="NCBI Taxonomy" id="358823"/>
    <lineage>
        <taxon>Bacteria</taxon>
        <taxon>Bacillati</taxon>
        <taxon>Actinomycetota</taxon>
        <taxon>Actinomycetes</taxon>
        <taxon>Kitasatosporales</taxon>
        <taxon>Streptomycetaceae</taxon>
        <taxon>Streptomyces</taxon>
    </lineage>
</organism>
<feature type="transmembrane region" description="Helical" evidence="2">
    <location>
        <begin position="18"/>
        <end position="37"/>
    </location>
</feature>
<name>A0ABV2XV98_9ACTN</name>
<sequence>MEAVTDSYAAAQLDGLKAAVLATGGITLVGFLATPHLPSGRTPRTRQPNAEVPTGAPEPGK</sequence>
<reference evidence="3 4" key="1">
    <citation type="submission" date="2024-06" db="EMBL/GenBank/DDBJ databases">
        <title>The Natural Products Discovery Center: Release of the First 8490 Sequenced Strains for Exploring Actinobacteria Biosynthetic Diversity.</title>
        <authorList>
            <person name="Kalkreuter E."/>
            <person name="Kautsar S.A."/>
            <person name="Yang D."/>
            <person name="Bader C.D."/>
            <person name="Teijaro C.N."/>
            <person name="Fluegel L."/>
            <person name="Davis C.M."/>
            <person name="Simpson J.R."/>
            <person name="Lauterbach L."/>
            <person name="Steele A.D."/>
            <person name="Gui C."/>
            <person name="Meng S."/>
            <person name="Li G."/>
            <person name="Viehrig K."/>
            <person name="Ye F."/>
            <person name="Su P."/>
            <person name="Kiefer A.F."/>
            <person name="Nichols A."/>
            <person name="Cepeda A.J."/>
            <person name="Yan W."/>
            <person name="Fan B."/>
            <person name="Jiang Y."/>
            <person name="Adhikari A."/>
            <person name="Zheng C.-J."/>
            <person name="Schuster L."/>
            <person name="Cowan T.M."/>
            <person name="Smanski M.J."/>
            <person name="Chevrette M.G."/>
            <person name="De Carvalho L.P.S."/>
            <person name="Shen B."/>
        </authorList>
    </citation>
    <scope>NUCLEOTIDE SEQUENCE [LARGE SCALE GENOMIC DNA]</scope>
    <source>
        <strain evidence="3 4">NPDC019583</strain>
    </source>
</reference>
<gene>
    <name evidence="3" type="ORF">ABZ568_16240</name>
</gene>
<dbReference type="Proteomes" id="UP001550603">
    <property type="component" value="Unassembled WGS sequence"/>
</dbReference>
<evidence type="ECO:0000256" key="2">
    <source>
        <dbReference type="SAM" id="Phobius"/>
    </source>
</evidence>
<feature type="region of interest" description="Disordered" evidence="1">
    <location>
        <begin position="34"/>
        <end position="61"/>
    </location>
</feature>
<dbReference type="EMBL" id="JBEYBN010000019">
    <property type="protein sequence ID" value="MEU2267932.1"/>
    <property type="molecule type" value="Genomic_DNA"/>
</dbReference>
<evidence type="ECO:0000313" key="4">
    <source>
        <dbReference type="Proteomes" id="UP001550603"/>
    </source>
</evidence>
<keyword evidence="4" id="KW-1185">Reference proteome</keyword>
<evidence type="ECO:0000313" key="3">
    <source>
        <dbReference type="EMBL" id="MEU2267932.1"/>
    </source>
</evidence>
<protein>
    <submittedName>
        <fullName evidence="3">Uncharacterized protein</fullName>
    </submittedName>
</protein>
<dbReference type="RefSeq" id="WP_359789345.1">
    <property type="nucleotide sequence ID" value="NZ_JBEYBN010000019.1"/>
</dbReference>
<comment type="caution">
    <text evidence="3">The sequence shown here is derived from an EMBL/GenBank/DDBJ whole genome shotgun (WGS) entry which is preliminary data.</text>
</comment>
<keyword evidence="2" id="KW-0812">Transmembrane</keyword>
<accession>A0ABV2XV98</accession>